<dbReference type="InterPro" id="IPR046830">
    <property type="entry name" value="Calmod_bind_M"/>
</dbReference>
<accession>A0AAV5FIF5</accession>
<dbReference type="InterPro" id="IPR046829">
    <property type="entry name" value="Calmod_bind_C"/>
</dbReference>
<evidence type="ECO:0000313" key="13">
    <source>
        <dbReference type="Proteomes" id="UP001054889"/>
    </source>
</evidence>
<dbReference type="PANTHER" id="PTHR31713">
    <property type="entry name" value="OS02G0177800 PROTEIN"/>
    <property type="match status" value="1"/>
</dbReference>
<evidence type="ECO:0000259" key="9">
    <source>
        <dbReference type="Pfam" id="PF07887"/>
    </source>
</evidence>
<feature type="domain" description="Calmodulin binding protein C-terminal" evidence="11">
    <location>
        <begin position="286"/>
        <end position="345"/>
    </location>
</feature>
<comment type="subcellular location">
    <subcellularLocation>
        <location evidence="1">Nucleus</location>
    </subcellularLocation>
</comment>
<protein>
    <recommendedName>
        <fullName evidence="14">Calmodulin-binding protein</fullName>
    </recommendedName>
</protein>
<evidence type="ECO:0000256" key="2">
    <source>
        <dbReference type="ARBA" id="ARBA00007214"/>
    </source>
</evidence>
<dbReference type="EMBL" id="BQKI01000086">
    <property type="protein sequence ID" value="GJN34811.1"/>
    <property type="molecule type" value="Genomic_DNA"/>
</dbReference>
<feature type="region of interest" description="Disordered" evidence="8">
    <location>
        <begin position="80"/>
        <end position="108"/>
    </location>
</feature>
<dbReference type="AlphaFoldDB" id="A0AAV5FIF5"/>
<reference evidence="12" key="1">
    <citation type="journal article" date="2018" name="DNA Res.">
        <title>Multiple hybrid de novo genome assembly of finger millet, an orphan allotetraploid crop.</title>
        <authorList>
            <person name="Hatakeyama M."/>
            <person name="Aluri S."/>
            <person name="Balachadran M.T."/>
            <person name="Sivarajan S.R."/>
            <person name="Patrignani A."/>
            <person name="Gruter S."/>
            <person name="Poveda L."/>
            <person name="Shimizu-Inatsugi R."/>
            <person name="Baeten J."/>
            <person name="Francoijs K.J."/>
            <person name="Nataraja K.N."/>
            <person name="Reddy Y.A.N."/>
            <person name="Phadnis S."/>
            <person name="Ravikumar R.L."/>
            <person name="Schlapbach R."/>
            <person name="Sreeman S.M."/>
            <person name="Shimizu K.K."/>
        </authorList>
    </citation>
    <scope>NUCLEOTIDE SEQUENCE</scope>
</reference>
<dbReference type="InterPro" id="IPR046831">
    <property type="entry name" value="Calmodulin_bind_N"/>
</dbReference>
<evidence type="ECO:0000256" key="5">
    <source>
        <dbReference type="ARBA" id="ARBA00023159"/>
    </source>
</evidence>
<evidence type="ECO:0000256" key="3">
    <source>
        <dbReference type="ARBA" id="ARBA00023015"/>
    </source>
</evidence>
<dbReference type="GO" id="GO:0043565">
    <property type="term" value="F:sequence-specific DNA binding"/>
    <property type="evidence" value="ECO:0007669"/>
    <property type="project" value="TreeGrafter"/>
</dbReference>
<dbReference type="GO" id="GO:0005634">
    <property type="term" value="C:nucleus"/>
    <property type="evidence" value="ECO:0007669"/>
    <property type="project" value="UniProtKB-SubCell"/>
</dbReference>
<dbReference type="InterPro" id="IPR012416">
    <property type="entry name" value="CBP60"/>
</dbReference>
<gene>
    <name evidence="12" type="primary">gb23507</name>
    <name evidence="12" type="ORF">PR202_gb23507</name>
</gene>
<sequence>MSPKRRLSVAAGDGMAARPEKRPQATGGIPDESAEPPSPGRRLLRQTVLVVLFLIRAKDRNMDNMDLTLSQIGRVDNITSTSRNGHNHEWKMQETNQERNSAEAGGLATNEAKGKRMRIRLRFLNGMKSLIYHEDEIRSDRDSAIRIGIFDGNNIIKSGQLSSLKIEILALNGDFPYDASDIWTSEEFSEHIVGGRDGKRNVLAVNEKSYPPKLYDRVHRLEEIANGGKYCNRLRQENIVTVQDFLKALNKDPDNLARILQIKKEYQAWKKMVKHAQGCCLEGNHKLKSYRSIEANVVLFFDCVDRLVGAKFGDHYIASDMFDSDQQDSVDKLKRHAYAQLDGLIDDHVMKHKCPVPINTDADTGPSYKSCIGAGLVVQEQLPSASLNGWCQGLLGRPNYSVATSKVFCFEDQGNGAPRLLDPGYTINGGSPVLCAPGVAQGSVQSQVEAHLANSGQSSLSPGQWSQFQGNMPWNGSFYDQHGTAFYILNKNKIKLCFIHNMVRNYY</sequence>
<feature type="compositionally biased region" description="Basic and acidic residues" evidence="8">
    <location>
        <begin position="86"/>
        <end position="101"/>
    </location>
</feature>
<evidence type="ECO:0000259" key="10">
    <source>
        <dbReference type="Pfam" id="PF20451"/>
    </source>
</evidence>
<dbReference type="Pfam" id="PF07887">
    <property type="entry name" value="Calmodulin_bind"/>
    <property type="match status" value="1"/>
</dbReference>
<dbReference type="GO" id="GO:0080142">
    <property type="term" value="P:regulation of salicylic acid biosynthetic process"/>
    <property type="evidence" value="ECO:0007669"/>
    <property type="project" value="TreeGrafter"/>
</dbReference>
<dbReference type="GO" id="GO:0005516">
    <property type="term" value="F:calmodulin binding"/>
    <property type="evidence" value="ECO:0007669"/>
    <property type="project" value="InterPro"/>
</dbReference>
<keyword evidence="6" id="KW-0804">Transcription</keyword>
<dbReference type="PANTHER" id="PTHR31713:SF84">
    <property type="entry name" value="PROTEIN, PUTATIVE, EXPRESSED-RELATED"/>
    <property type="match status" value="1"/>
</dbReference>
<feature type="domain" description="Calmodulin binding protein-like N-terminal" evidence="9">
    <location>
        <begin position="120"/>
        <end position="204"/>
    </location>
</feature>
<keyword evidence="5" id="KW-0010">Activator</keyword>
<evidence type="ECO:0000256" key="1">
    <source>
        <dbReference type="ARBA" id="ARBA00004123"/>
    </source>
</evidence>
<evidence type="ECO:0000259" key="11">
    <source>
        <dbReference type="Pfam" id="PF20452"/>
    </source>
</evidence>
<dbReference type="Pfam" id="PF20452">
    <property type="entry name" value="Calmod_bind_C"/>
    <property type="match status" value="1"/>
</dbReference>
<organism evidence="12 13">
    <name type="scientific">Eleusine coracana subsp. coracana</name>
    <dbReference type="NCBI Taxonomy" id="191504"/>
    <lineage>
        <taxon>Eukaryota</taxon>
        <taxon>Viridiplantae</taxon>
        <taxon>Streptophyta</taxon>
        <taxon>Embryophyta</taxon>
        <taxon>Tracheophyta</taxon>
        <taxon>Spermatophyta</taxon>
        <taxon>Magnoliopsida</taxon>
        <taxon>Liliopsida</taxon>
        <taxon>Poales</taxon>
        <taxon>Poaceae</taxon>
        <taxon>PACMAD clade</taxon>
        <taxon>Chloridoideae</taxon>
        <taxon>Cynodonteae</taxon>
        <taxon>Eleusininae</taxon>
        <taxon>Eleusine</taxon>
    </lineage>
</organism>
<reference evidence="12" key="2">
    <citation type="submission" date="2021-12" db="EMBL/GenBank/DDBJ databases">
        <title>Resequencing data analysis of finger millet.</title>
        <authorList>
            <person name="Hatakeyama M."/>
            <person name="Aluri S."/>
            <person name="Balachadran M.T."/>
            <person name="Sivarajan S.R."/>
            <person name="Poveda L."/>
            <person name="Shimizu-Inatsugi R."/>
            <person name="Schlapbach R."/>
            <person name="Sreeman S.M."/>
            <person name="Shimizu K.K."/>
        </authorList>
    </citation>
    <scope>NUCLEOTIDE SEQUENCE</scope>
</reference>
<evidence type="ECO:0000256" key="6">
    <source>
        <dbReference type="ARBA" id="ARBA00023163"/>
    </source>
</evidence>
<evidence type="ECO:0000313" key="12">
    <source>
        <dbReference type="EMBL" id="GJN34811.1"/>
    </source>
</evidence>
<keyword evidence="4" id="KW-0238">DNA-binding</keyword>
<dbReference type="GO" id="GO:0003700">
    <property type="term" value="F:DNA-binding transcription factor activity"/>
    <property type="evidence" value="ECO:0007669"/>
    <property type="project" value="TreeGrafter"/>
</dbReference>
<evidence type="ECO:0000256" key="7">
    <source>
        <dbReference type="ARBA" id="ARBA00023242"/>
    </source>
</evidence>
<name>A0AAV5FIF5_ELECO</name>
<dbReference type="Pfam" id="PF20451">
    <property type="entry name" value="Calmod_bind_M"/>
    <property type="match status" value="1"/>
</dbReference>
<proteinExistence type="inferred from homology"/>
<keyword evidence="13" id="KW-1185">Reference proteome</keyword>
<comment type="caution">
    <text evidence="12">The sequence shown here is derived from an EMBL/GenBank/DDBJ whole genome shotgun (WGS) entry which is preliminary data.</text>
</comment>
<keyword evidence="3" id="KW-0805">Transcription regulation</keyword>
<evidence type="ECO:0000256" key="8">
    <source>
        <dbReference type="SAM" id="MobiDB-lite"/>
    </source>
</evidence>
<keyword evidence="7" id="KW-0539">Nucleus</keyword>
<comment type="similarity">
    <text evidence="2">Belongs to the plant ACBP60 protein family.</text>
</comment>
<feature type="domain" description="Calmodulin binding protein central" evidence="10">
    <location>
        <begin position="214"/>
        <end position="279"/>
    </location>
</feature>
<evidence type="ECO:0008006" key="14">
    <source>
        <dbReference type="Google" id="ProtNLM"/>
    </source>
</evidence>
<evidence type="ECO:0000256" key="4">
    <source>
        <dbReference type="ARBA" id="ARBA00023125"/>
    </source>
</evidence>
<feature type="region of interest" description="Disordered" evidence="8">
    <location>
        <begin position="1"/>
        <end position="41"/>
    </location>
</feature>
<dbReference type="Proteomes" id="UP001054889">
    <property type="component" value="Unassembled WGS sequence"/>
</dbReference>